<dbReference type="AlphaFoldDB" id="A0A0N1I3R3"/>
<evidence type="ECO:0000313" key="2">
    <source>
        <dbReference type="Proteomes" id="UP000053268"/>
    </source>
</evidence>
<keyword evidence="2" id="KW-1185">Reference proteome</keyword>
<evidence type="ECO:0000313" key="1">
    <source>
        <dbReference type="EMBL" id="KPJ04426.1"/>
    </source>
</evidence>
<reference evidence="1 2" key="1">
    <citation type="journal article" date="2015" name="Nat. Commun.">
        <title>Outbred genome sequencing and CRISPR/Cas9 gene editing in butterflies.</title>
        <authorList>
            <person name="Li X."/>
            <person name="Fan D."/>
            <person name="Zhang W."/>
            <person name="Liu G."/>
            <person name="Zhang L."/>
            <person name="Zhao L."/>
            <person name="Fang X."/>
            <person name="Chen L."/>
            <person name="Dong Y."/>
            <person name="Chen Y."/>
            <person name="Ding Y."/>
            <person name="Zhao R."/>
            <person name="Feng M."/>
            <person name="Zhu Y."/>
            <person name="Feng Y."/>
            <person name="Jiang X."/>
            <person name="Zhu D."/>
            <person name="Xiang H."/>
            <person name="Feng X."/>
            <person name="Li S."/>
            <person name="Wang J."/>
            <person name="Zhang G."/>
            <person name="Kronforst M.R."/>
            <person name="Wang W."/>
        </authorList>
    </citation>
    <scope>NUCLEOTIDE SEQUENCE [LARGE SCALE GENOMIC DNA]</scope>
    <source>
        <strain evidence="1">Ya'a_city_454_Px</strain>
        <tissue evidence="1">Whole body</tissue>
    </source>
</reference>
<proteinExistence type="predicted"/>
<dbReference type="EMBL" id="KQ458985">
    <property type="protein sequence ID" value="KPJ04426.1"/>
    <property type="molecule type" value="Genomic_DNA"/>
</dbReference>
<sequence>MIEILVITDFNNSHSELWRGVLTLIGSSIFCTTLTCNSNSNTDYPSLFSTSVKIIIDIFIQMAGTTTKSIFGKIIIDIFIQMAGTTTKSIFSAICGNSIWKFFT</sequence>
<gene>
    <name evidence="1" type="ORF">RR46_00322</name>
</gene>
<name>A0A0N1I3R3_PAPXU</name>
<accession>A0A0N1I3R3</accession>
<dbReference type="Proteomes" id="UP000053268">
    <property type="component" value="Unassembled WGS sequence"/>
</dbReference>
<protein>
    <submittedName>
        <fullName evidence="1">Uncharacterized protein</fullName>
    </submittedName>
</protein>
<organism evidence="1 2">
    <name type="scientific">Papilio xuthus</name>
    <name type="common">Asian swallowtail butterfly</name>
    <dbReference type="NCBI Taxonomy" id="66420"/>
    <lineage>
        <taxon>Eukaryota</taxon>
        <taxon>Metazoa</taxon>
        <taxon>Ecdysozoa</taxon>
        <taxon>Arthropoda</taxon>
        <taxon>Hexapoda</taxon>
        <taxon>Insecta</taxon>
        <taxon>Pterygota</taxon>
        <taxon>Neoptera</taxon>
        <taxon>Endopterygota</taxon>
        <taxon>Lepidoptera</taxon>
        <taxon>Glossata</taxon>
        <taxon>Ditrysia</taxon>
        <taxon>Papilionoidea</taxon>
        <taxon>Papilionidae</taxon>
        <taxon>Papilioninae</taxon>
        <taxon>Papilio</taxon>
    </lineage>
</organism>